<name>A0ABS6XI14_9SPHN</name>
<proteinExistence type="predicted"/>
<comment type="caution">
    <text evidence="1">The sequence shown here is derived from an EMBL/GenBank/DDBJ whole genome shotgun (WGS) entry which is preliminary data.</text>
</comment>
<sequence length="192" mass="21923">MRDDLGMPTGEVHAKAREVLHFWFEELTSKQHFEKDADVDAQIAWRFACLRTALLSGGAINWRDDRQALLAAVIVLDQFSRNIYRGQAASFAADALALALARRAIARGWDRELPPDRRHFLYMPLMHSEDIADQQESVRRFEALDNPDAAQFARDHRDVIARFGRFPTRNAALGRESSEAERAYLSRPDAGW</sequence>
<dbReference type="InterPro" id="IPR010323">
    <property type="entry name" value="DUF924"/>
</dbReference>
<evidence type="ECO:0000313" key="2">
    <source>
        <dbReference type="Proteomes" id="UP001197214"/>
    </source>
</evidence>
<dbReference type="Pfam" id="PF06041">
    <property type="entry name" value="DUF924"/>
    <property type="match status" value="1"/>
</dbReference>
<reference evidence="1 2" key="1">
    <citation type="submission" date="2021-07" db="EMBL/GenBank/DDBJ databases">
        <title>Stakelama flava sp. nov., a novel endophytic bacterium isolated from branch of Kandelia candel.</title>
        <authorList>
            <person name="Tuo L."/>
        </authorList>
    </citation>
    <scope>NUCLEOTIDE SEQUENCE [LARGE SCALE GENOMIC DNA]</scope>
    <source>
        <strain evidence="1 2">CBK3Z-3</strain>
    </source>
</reference>
<accession>A0ABS6XI14</accession>
<evidence type="ECO:0000313" key="1">
    <source>
        <dbReference type="EMBL" id="MBW4329473.1"/>
    </source>
</evidence>
<dbReference type="EMBL" id="JAHWZX010000001">
    <property type="protein sequence ID" value="MBW4329473.1"/>
    <property type="molecule type" value="Genomic_DNA"/>
</dbReference>
<dbReference type="Proteomes" id="UP001197214">
    <property type="component" value="Unassembled WGS sequence"/>
</dbReference>
<organism evidence="1 2">
    <name type="scientific">Stakelama flava</name>
    <dbReference type="NCBI Taxonomy" id="2860338"/>
    <lineage>
        <taxon>Bacteria</taxon>
        <taxon>Pseudomonadati</taxon>
        <taxon>Pseudomonadota</taxon>
        <taxon>Alphaproteobacteria</taxon>
        <taxon>Sphingomonadales</taxon>
        <taxon>Sphingomonadaceae</taxon>
        <taxon>Stakelama</taxon>
    </lineage>
</organism>
<dbReference type="RefSeq" id="WP_219236577.1">
    <property type="nucleotide sequence ID" value="NZ_JAHWZX010000001.1"/>
</dbReference>
<keyword evidence="2" id="KW-1185">Reference proteome</keyword>
<gene>
    <name evidence="1" type="ORF">KY084_01090</name>
</gene>
<protein>
    <submittedName>
        <fullName evidence="1">DUF924 domain-containing protein</fullName>
    </submittedName>
</protein>